<comment type="catalytic activity">
    <reaction evidence="1">
        <text>citrate + acetyl-CoA = (3S)-citryl-CoA + acetate</text>
        <dbReference type="Rhea" id="RHEA:19405"/>
        <dbReference type="ChEBI" id="CHEBI:16947"/>
        <dbReference type="ChEBI" id="CHEBI:30089"/>
        <dbReference type="ChEBI" id="CHEBI:57288"/>
        <dbReference type="ChEBI" id="CHEBI:57321"/>
        <dbReference type="EC" id="2.8.3.10"/>
    </reaction>
</comment>
<dbReference type="GO" id="GO:0008814">
    <property type="term" value="F:citrate CoA-transferase activity"/>
    <property type="evidence" value="ECO:0007669"/>
    <property type="project" value="UniProtKB-EC"/>
</dbReference>
<dbReference type="Gene3D" id="3.40.1080.10">
    <property type="entry name" value="Glutaconate Coenzyme A-transferase"/>
    <property type="match status" value="2"/>
</dbReference>
<dbReference type="NCBIfam" id="TIGR01584">
    <property type="entry name" value="citF"/>
    <property type="match status" value="1"/>
</dbReference>
<comment type="caution">
    <text evidence="2">The sequence shown here is derived from an EMBL/GenBank/DDBJ whole genome shotgun (WGS) entry which is preliminary data.</text>
</comment>
<evidence type="ECO:0000313" key="3">
    <source>
        <dbReference type="Proteomes" id="UP000576152"/>
    </source>
</evidence>
<dbReference type="SUPFAM" id="SSF100950">
    <property type="entry name" value="NagB/RpiA/CoA transferase-like"/>
    <property type="match status" value="2"/>
</dbReference>
<keyword evidence="1" id="KW-0963">Cytoplasm</keyword>
<evidence type="ECO:0000256" key="1">
    <source>
        <dbReference type="PIRNR" id="PIRNR009451"/>
    </source>
</evidence>
<dbReference type="RefSeq" id="WP_183468781.1">
    <property type="nucleotide sequence ID" value="NZ_JACIBX010000001.1"/>
</dbReference>
<dbReference type="Pfam" id="PF04223">
    <property type="entry name" value="CitF"/>
    <property type="match status" value="1"/>
</dbReference>
<comment type="catalytic activity">
    <reaction evidence="1">
        <text>citrate = oxaloacetate + acetate</text>
        <dbReference type="Rhea" id="RHEA:10760"/>
        <dbReference type="ChEBI" id="CHEBI:16452"/>
        <dbReference type="ChEBI" id="CHEBI:16947"/>
        <dbReference type="ChEBI" id="CHEBI:30089"/>
        <dbReference type="EC" id="4.1.3.6"/>
    </reaction>
</comment>
<dbReference type="InterPro" id="IPR006472">
    <property type="entry name" value="Citrate_lyase_asu"/>
</dbReference>
<organism evidence="2 3">
    <name type="scientific">Limimaricola variabilis</name>
    <dbReference type="NCBI Taxonomy" id="1492771"/>
    <lineage>
        <taxon>Bacteria</taxon>
        <taxon>Pseudomonadati</taxon>
        <taxon>Pseudomonadota</taxon>
        <taxon>Alphaproteobacteria</taxon>
        <taxon>Rhodobacterales</taxon>
        <taxon>Paracoccaceae</taxon>
        <taxon>Limimaricola</taxon>
    </lineage>
</organism>
<keyword evidence="3" id="KW-1185">Reference proteome</keyword>
<dbReference type="PANTHER" id="PTHR40596">
    <property type="entry name" value="CITRATE LYASE ALPHA CHAIN"/>
    <property type="match status" value="1"/>
</dbReference>
<proteinExistence type="predicted"/>
<name>A0ABR6HJ82_9RHOB</name>
<dbReference type="EC" id="2.8.3.10" evidence="1"/>
<keyword evidence="1 2" id="KW-0808">Transferase</keyword>
<reference evidence="2 3" key="1">
    <citation type="submission" date="2020-08" db="EMBL/GenBank/DDBJ databases">
        <title>Genomic Encyclopedia of Type Strains, Phase III (KMG-III): the genomes of soil and plant-associated and newly described type strains.</title>
        <authorList>
            <person name="Whitman W."/>
        </authorList>
    </citation>
    <scope>NUCLEOTIDE SEQUENCE [LARGE SCALE GENOMIC DNA]</scope>
    <source>
        <strain evidence="2 3">CECT 8572</strain>
    </source>
</reference>
<dbReference type="Proteomes" id="UP000576152">
    <property type="component" value="Unassembled WGS sequence"/>
</dbReference>
<dbReference type="GO" id="GO:0016829">
    <property type="term" value="F:lyase activity"/>
    <property type="evidence" value="ECO:0007669"/>
    <property type="project" value="UniProtKB-KW"/>
</dbReference>
<dbReference type="EMBL" id="JACIBX010000001">
    <property type="protein sequence ID" value="MBB3710518.1"/>
    <property type="molecule type" value="Genomic_DNA"/>
</dbReference>
<protein>
    <recommendedName>
        <fullName evidence="1">Citrate lyase alpha chain</fullName>
        <shortName evidence="1">Citrase alpha chain</shortName>
        <ecNumber evidence="1">2.8.3.10</ecNumber>
        <ecNumber evidence="1">4.1.3.6</ecNumber>
    </recommendedName>
    <alternativeName>
        <fullName evidence="1">Citrate (pro-3S)-lyase alpha chain</fullName>
    </alternativeName>
    <alternativeName>
        <fullName evidence="1">Citrate CoA-transferase subunit</fullName>
    </alternativeName>
</protein>
<accession>A0ABR6HJ82</accession>
<gene>
    <name evidence="2" type="ORF">FHS00_000071</name>
</gene>
<comment type="subcellular location">
    <subcellularLocation>
        <location evidence="1">Cytoplasm</location>
    </subcellularLocation>
</comment>
<evidence type="ECO:0000313" key="2">
    <source>
        <dbReference type="EMBL" id="MBB3710518.1"/>
    </source>
</evidence>
<dbReference type="PANTHER" id="PTHR40596:SF1">
    <property type="entry name" value="CITRATE LYASE ALPHA CHAIN"/>
    <property type="match status" value="1"/>
</dbReference>
<dbReference type="PIRSF" id="PIRSF009451">
    <property type="entry name" value="Citrt_lyas_alpha"/>
    <property type="match status" value="1"/>
</dbReference>
<dbReference type="EC" id="4.1.3.6" evidence="1"/>
<keyword evidence="1 2" id="KW-0456">Lyase</keyword>
<sequence length="499" mass="50837">MQDLPAALPGYGPLRATRIRAAQTDRRRGKLLESIRAAIEACDLRDGATVSFHHHLRDGDGVLNLVMAALAQRGLKDLHVAATSIFPVHAPLLEHIASGTVSRISASFISGPVGAAISRGALDLPVVLRTHGGRARAIAHDELKIDAAFVAAPAADALGNLSGRSGRTACGTLGYPLTDVMSAEHVVAVTDTLVPFPAAAIDIPQDRVDHVVLVDSIGDPAGIASGTTRPAEDPGSRAIGAQAAAVIAASGLLKDGFAFQTGAGGISLATAAEVGRAMAARGVTGSFCAGGITGFHVEMLRAGLFRGLMDVQCFDLEAVRSYQSDPRHQAMSAAVYAGPHVGGAVVDRIDAVVLGAAEVDLGFNVNVTTRAGGEIIGGSGGHADTAAGSRLAIITTRLTAAGFAKIVPRVGTLTTPGETVDVIVTDGGIAVNPRREELAGQLRAAGLPVVGIEDLAARAAAAASRPVPPRAEGRVVAVSEYRDGSVTDVVRQVGSPAHR</sequence>
<dbReference type="InterPro" id="IPR037171">
    <property type="entry name" value="NagB/RpiA_transferase-like"/>
</dbReference>